<organism evidence="1">
    <name type="scientific">uncultured Desulfobacterium sp</name>
    <dbReference type="NCBI Taxonomy" id="201089"/>
    <lineage>
        <taxon>Bacteria</taxon>
        <taxon>Pseudomonadati</taxon>
        <taxon>Thermodesulfobacteriota</taxon>
        <taxon>Desulfobacteria</taxon>
        <taxon>Desulfobacterales</taxon>
        <taxon>Desulfobacteriaceae</taxon>
        <taxon>Desulfobacterium</taxon>
        <taxon>environmental samples</taxon>
    </lineage>
</organism>
<dbReference type="AlphaFoldDB" id="A0A445MWM5"/>
<accession>A0A445MWM5</accession>
<name>A0A445MWM5_9BACT</name>
<dbReference type="EMBL" id="OJIN01000117">
    <property type="protein sequence ID" value="SPD73897.1"/>
    <property type="molecule type" value="Genomic_DNA"/>
</dbReference>
<proteinExistence type="predicted"/>
<gene>
    <name evidence="1" type="ORF">PITCH_A2030041</name>
</gene>
<evidence type="ECO:0000313" key="1">
    <source>
        <dbReference type="EMBL" id="SPD73897.1"/>
    </source>
</evidence>
<reference evidence="1" key="1">
    <citation type="submission" date="2018-01" db="EMBL/GenBank/DDBJ databases">
        <authorList>
            <person name="Regsiter A."/>
            <person name="William W."/>
        </authorList>
    </citation>
    <scope>NUCLEOTIDE SEQUENCE</scope>
    <source>
        <strain evidence="1">TRIP AH-1</strain>
    </source>
</reference>
<protein>
    <submittedName>
        <fullName evidence="1">Uncharacterized protein</fullName>
    </submittedName>
</protein>
<sequence>MKSQIPLSPYLRHLPEQRFLAVQIVALGFVGNGT</sequence>